<dbReference type="InParanoid" id="A0A1V8T8J5"/>
<protein>
    <submittedName>
        <fullName evidence="1">Uncharacterized protein</fullName>
    </submittedName>
</protein>
<organism evidence="1 2">
    <name type="scientific">Cryoendolithus antarcticus</name>
    <dbReference type="NCBI Taxonomy" id="1507870"/>
    <lineage>
        <taxon>Eukaryota</taxon>
        <taxon>Fungi</taxon>
        <taxon>Dikarya</taxon>
        <taxon>Ascomycota</taxon>
        <taxon>Pezizomycotina</taxon>
        <taxon>Dothideomycetes</taxon>
        <taxon>Dothideomycetidae</taxon>
        <taxon>Cladosporiales</taxon>
        <taxon>Cladosporiaceae</taxon>
        <taxon>Cryoendolithus</taxon>
    </lineage>
</organism>
<dbReference type="AlphaFoldDB" id="A0A1V8T8J5"/>
<dbReference type="EMBL" id="NAJO01000014">
    <property type="protein sequence ID" value="OQO07604.1"/>
    <property type="molecule type" value="Genomic_DNA"/>
</dbReference>
<evidence type="ECO:0000313" key="2">
    <source>
        <dbReference type="Proteomes" id="UP000192596"/>
    </source>
</evidence>
<sequence>MRQPSDGGHCDIGESCYACRNYPGEICCTGFGAGDSAGYHTSVATTAISRTTSSTSLRTSISKTTTISQTTYTTASTSLRYYTTTYTYTFYSYFYSPLPTAISLRTTTVTETATLTVSASNLIAADGLFLKLQISITDKAESSASEQLATLSMPAFTATVAPTEGTHESGSVSATTFAAAASASATASGADSAWKLDAAVLWVKLFAVVAALHCA</sequence>
<keyword evidence="2" id="KW-1185">Reference proteome</keyword>
<name>A0A1V8T8J5_9PEZI</name>
<gene>
    <name evidence="1" type="ORF">B0A48_07301</name>
</gene>
<proteinExistence type="predicted"/>
<accession>A0A1V8T8J5</accession>
<comment type="caution">
    <text evidence="1">The sequence shown here is derived from an EMBL/GenBank/DDBJ whole genome shotgun (WGS) entry which is preliminary data.</text>
</comment>
<dbReference type="Proteomes" id="UP000192596">
    <property type="component" value="Unassembled WGS sequence"/>
</dbReference>
<evidence type="ECO:0000313" key="1">
    <source>
        <dbReference type="EMBL" id="OQO07604.1"/>
    </source>
</evidence>
<reference evidence="2" key="1">
    <citation type="submission" date="2017-03" db="EMBL/GenBank/DDBJ databases">
        <title>Genomes of endolithic fungi from Antarctica.</title>
        <authorList>
            <person name="Coleine C."/>
            <person name="Masonjones S."/>
            <person name="Stajich J.E."/>
        </authorList>
    </citation>
    <scope>NUCLEOTIDE SEQUENCE [LARGE SCALE GENOMIC DNA]</scope>
    <source>
        <strain evidence="2">CCFEE 5527</strain>
    </source>
</reference>